<dbReference type="InterPro" id="IPR007696">
    <property type="entry name" value="DNA_mismatch_repair_MutS_core"/>
</dbReference>
<keyword evidence="13" id="KW-1185">Reference proteome</keyword>
<evidence type="ECO:0000256" key="10">
    <source>
        <dbReference type="RuleBase" id="RU003756"/>
    </source>
</evidence>
<evidence type="ECO:0000259" key="11">
    <source>
        <dbReference type="PROSITE" id="PS00486"/>
    </source>
</evidence>
<dbReference type="InterPro" id="IPR016151">
    <property type="entry name" value="DNA_mismatch_repair_MutS_N"/>
</dbReference>
<dbReference type="Gene3D" id="3.40.50.300">
    <property type="entry name" value="P-loop containing nucleotide triphosphate hydrolases"/>
    <property type="match status" value="1"/>
</dbReference>
<dbReference type="SMART" id="SM00533">
    <property type="entry name" value="MUTSd"/>
    <property type="match status" value="1"/>
</dbReference>
<dbReference type="HAMAP" id="MF_00096">
    <property type="entry name" value="MutS"/>
    <property type="match status" value="1"/>
</dbReference>
<comment type="caution">
    <text evidence="12">The sequence shown here is derived from an EMBL/GenBank/DDBJ whole genome shotgun (WGS) entry which is preliminary data.</text>
</comment>
<feature type="domain" description="DNA mismatch repair proteins mutS family" evidence="11">
    <location>
        <begin position="696"/>
        <end position="712"/>
    </location>
</feature>
<dbReference type="FunFam" id="3.40.1170.10:FF:000001">
    <property type="entry name" value="DNA mismatch repair protein MutS"/>
    <property type="match status" value="1"/>
</dbReference>
<dbReference type="Gene3D" id="6.10.140.430">
    <property type="match status" value="1"/>
</dbReference>
<comment type="similarity">
    <text evidence="1 9 10">Belongs to the DNA mismatch repair MutS family.</text>
</comment>
<dbReference type="EMBL" id="JAAIVJ010000003">
    <property type="protein sequence ID" value="NEY90296.1"/>
    <property type="molecule type" value="Genomic_DNA"/>
</dbReference>
<sequence length="876" mass="94884">MMAQYLEIKARNPGALLFYRMGDFYEMFFDDAVAAAEALDIALTKRGFHLGEPIQMCGVPVHAAEGYLLALIRKGFRVAIAEQMEDPAEARKRGSKSVVRRDVVRLVTPGTLTEDSLLEARRHNYLAAWAEVRDEAALAWADISTGELRVMACPQVRLAPELARLAPREVLVSEARERDLQALIEEAGAAVTALARGTFDSTSAEKRLCGLFEVASLDAFGAFDRAEISAMGALVEYLDLTQRGKLPLLRPPMREAVGGLMQIDASTRRNLEITQALSGGRDGSLLAAVDRTVTAAGARLLERRLSGPSRDLAVIGARLETVRCLKEASALREALRVELRRVPDMDRALSRLALDRGGPRDLTAIRAGLEGALKISEMLVVGVPPLLATAARALVGHERLTGLLDEALVAEPPLMVRDGGFVATGFDADLDETRRLRDEGRGVIAAMQVDYIAQTGVQSLKIKHNNVLGYFIETTTTHAERMFAPPLSETFIHRQTTANQVRFTTLPLSEIETRILNAGNHAVEIEKRHYEAFRAAVLDQSGAIGAAARALAEIDLASALADLAILEDWVEPVVDASHAFEVTGGRHPVVERALRRQGAGPFVANDCALTEERTPAIWLLTGPNMAGKSTFLRQNALIALLAQAGSFVPAREAHVGLVSQLFSRVGASDDLARGRSTFMVEMVETAAILNQADDRALVILDEIGRGTATYDGLSIAWATLEHLHAANRCRALFATHYHEMTSLAGKLDGVENATVAVKEWEGELIFLHEVRKGAADRSYGVQVARLAGLPAVVIERARAVLEALESGEREGAGRQKALIDDLPLFRTMAAPPAPRAAVKSSAVEDRLKAVHPDELSPKEALALVYELREILARAGG</sequence>
<dbReference type="InterPro" id="IPR005748">
    <property type="entry name" value="DNA_mismatch_repair_MutS"/>
</dbReference>
<keyword evidence="4 9" id="KW-0227">DNA damage</keyword>
<comment type="function">
    <text evidence="8 9">This protein is involved in the repair of mismatches in DNA. It is possible that it carries out the mismatch recognition step. This protein has a weak ATPase activity.</text>
</comment>
<dbReference type="Gene3D" id="3.40.1170.10">
    <property type="entry name" value="DNA repair protein MutS, domain I"/>
    <property type="match status" value="1"/>
</dbReference>
<dbReference type="InterPro" id="IPR000432">
    <property type="entry name" value="DNA_mismatch_repair_MutS_C"/>
</dbReference>
<evidence type="ECO:0000313" key="12">
    <source>
        <dbReference type="EMBL" id="NEY90296.1"/>
    </source>
</evidence>
<dbReference type="InterPro" id="IPR036678">
    <property type="entry name" value="MutS_con_dom_sf"/>
</dbReference>
<evidence type="ECO:0000313" key="13">
    <source>
        <dbReference type="Proteomes" id="UP000477782"/>
    </source>
</evidence>
<evidence type="ECO:0000256" key="6">
    <source>
        <dbReference type="ARBA" id="ARBA00023125"/>
    </source>
</evidence>
<proteinExistence type="inferred from homology"/>
<gene>
    <name evidence="9 12" type="primary">mutS</name>
    <name evidence="12" type="ORF">G4Z14_08285</name>
</gene>
<dbReference type="Pfam" id="PF00488">
    <property type="entry name" value="MutS_V"/>
    <property type="match status" value="1"/>
</dbReference>
<organism evidence="12 13">
    <name type="scientific">Tabrizicola oligotrophica</name>
    <dbReference type="NCBI Taxonomy" id="2710650"/>
    <lineage>
        <taxon>Bacteria</taxon>
        <taxon>Pseudomonadati</taxon>
        <taxon>Pseudomonadota</taxon>
        <taxon>Alphaproteobacteria</taxon>
        <taxon>Rhodobacterales</taxon>
        <taxon>Paracoccaceae</taxon>
        <taxon>Tabrizicola</taxon>
    </lineage>
</organism>
<dbReference type="PIRSF" id="PIRSF037677">
    <property type="entry name" value="DNA_mis_repair_Msh6"/>
    <property type="match status" value="1"/>
</dbReference>
<keyword evidence="7 9" id="KW-0234">DNA repair</keyword>
<evidence type="ECO:0000256" key="5">
    <source>
        <dbReference type="ARBA" id="ARBA00022840"/>
    </source>
</evidence>
<dbReference type="InterPro" id="IPR007695">
    <property type="entry name" value="DNA_mismatch_repair_MutS-lik_N"/>
</dbReference>
<dbReference type="InterPro" id="IPR027417">
    <property type="entry name" value="P-loop_NTPase"/>
</dbReference>
<dbReference type="Gene3D" id="3.30.420.110">
    <property type="entry name" value="MutS, connector domain"/>
    <property type="match status" value="1"/>
</dbReference>
<dbReference type="InterPro" id="IPR036187">
    <property type="entry name" value="DNA_mismatch_repair_MutS_sf"/>
</dbReference>
<evidence type="ECO:0000256" key="7">
    <source>
        <dbReference type="ARBA" id="ARBA00023204"/>
    </source>
</evidence>
<dbReference type="CDD" id="cd03284">
    <property type="entry name" value="ABC_MutS1"/>
    <property type="match status" value="1"/>
</dbReference>
<keyword evidence="5 9" id="KW-0067">ATP-binding</keyword>
<dbReference type="SUPFAM" id="SSF55271">
    <property type="entry name" value="DNA repair protein MutS, domain I"/>
    <property type="match status" value="1"/>
</dbReference>
<evidence type="ECO:0000256" key="3">
    <source>
        <dbReference type="ARBA" id="ARBA00022741"/>
    </source>
</evidence>
<dbReference type="SUPFAM" id="SSF52540">
    <property type="entry name" value="P-loop containing nucleoside triphosphate hydrolases"/>
    <property type="match status" value="1"/>
</dbReference>
<evidence type="ECO:0000256" key="8">
    <source>
        <dbReference type="ARBA" id="ARBA00024647"/>
    </source>
</evidence>
<evidence type="ECO:0000256" key="2">
    <source>
        <dbReference type="ARBA" id="ARBA00021982"/>
    </source>
</evidence>
<dbReference type="GO" id="GO:0030983">
    <property type="term" value="F:mismatched DNA binding"/>
    <property type="evidence" value="ECO:0007669"/>
    <property type="project" value="InterPro"/>
</dbReference>
<keyword evidence="6 9" id="KW-0238">DNA-binding</keyword>
<dbReference type="GO" id="GO:0005524">
    <property type="term" value="F:ATP binding"/>
    <property type="evidence" value="ECO:0007669"/>
    <property type="project" value="UniProtKB-UniRule"/>
</dbReference>
<dbReference type="PANTHER" id="PTHR11361:SF34">
    <property type="entry name" value="DNA MISMATCH REPAIR PROTEIN MSH1, MITOCHONDRIAL"/>
    <property type="match status" value="1"/>
</dbReference>
<dbReference type="Gene3D" id="1.10.1420.10">
    <property type="match status" value="2"/>
</dbReference>
<dbReference type="Proteomes" id="UP000477782">
    <property type="component" value="Unassembled WGS sequence"/>
</dbReference>
<dbReference type="Pfam" id="PF05192">
    <property type="entry name" value="MutS_III"/>
    <property type="match status" value="1"/>
</dbReference>
<dbReference type="Pfam" id="PF05190">
    <property type="entry name" value="MutS_IV"/>
    <property type="match status" value="1"/>
</dbReference>
<accession>A0A6M0QS92</accession>
<dbReference type="SUPFAM" id="SSF48334">
    <property type="entry name" value="DNA repair protein MutS, domain III"/>
    <property type="match status" value="1"/>
</dbReference>
<dbReference type="GO" id="GO:0006298">
    <property type="term" value="P:mismatch repair"/>
    <property type="evidence" value="ECO:0007669"/>
    <property type="project" value="UniProtKB-UniRule"/>
</dbReference>
<dbReference type="SUPFAM" id="SSF53150">
    <property type="entry name" value="DNA repair protein MutS, domain II"/>
    <property type="match status" value="1"/>
</dbReference>
<dbReference type="InterPro" id="IPR017261">
    <property type="entry name" value="DNA_mismatch_repair_MutS/MSH"/>
</dbReference>
<dbReference type="NCBIfam" id="NF003810">
    <property type="entry name" value="PRK05399.1"/>
    <property type="match status" value="1"/>
</dbReference>
<feature type="binding site" evidence="9">
    <location>
        <begin position="622"/>
        <end position="629"/>
    </location>
    <ligand>
        <name>ATP</name>
        <dbReference type="ChEBI" id="CHEBI:30616"/>
    </ligand>
</feature>
<dbReference type="GO" id="GO:0003684">
    <property type="term" value="F:damaged DNA binding"/>
    <property type="evidence" value="ECO:0007669"/>
    <property type="project" value="UniProtKB-UniRule"/>
</dbReference>
<dbReference type="GO" id="GO:0005829">
    <property type="term" value="C:cytosol"/>
    <property type="evidence" value="ECO:0007669"/>
    <property type="project" value="TreeGrafter"/>
</dbReference>
<dbReference type="Pfam" id="PF05188">
    <property type="entry name" value="MutS_II"/>
    <property type="match status" value="1"/>
</dbReference>
<name>A0A6M0QS92_9RHOB</name>
<dbReference type="PANTHER" id="PTHR11361">
    <property type="entry name" value="DNA MISMATCH REPAIR PROTEIN MUTS FAMILY MEMBER"/>
    <property type="match status" value="1"/>
</dbReference>
<keyword evidence="3 9" id="KW-0547">Nucleotide-binding</keyword>
<dbReference type="PROSITE" id="PS00486">
    <property type="entry name" value="DNA_MISMATCH_REPAIR_2"/>
    <property type="match status" value="1"/>
</dbReference>
<evidence type="ECO:0000256" key="4">
    <source>
        <dbReference type="ARBA" id="ARBA00022763"/>
    </source>
</evidence>
<dbReference type="AlphaFoldDB" id="A0A6M0QS92"/>
<dbReference type="Pfam" id="PF01624">
    <property type="entry name" value="MutS_I"/>
    <property type="match status" value="1"/>
</dbReference>
<evidence type="ECO:0000256" key="1">
    <source>
        <dbReference type="ARBA" id="ARBA00006271"/>
    </source>
</evidence>
<dbReference type="NCBIfam" id="TIGR01070">
    <property type="entry name" value="mutS1"/>
    <property type="match status" value="1"/>
</dbReference>
<dbReference type="SMART" id="SM00534">
    <property type="entry name" value="MUTSac"/>
    <property type="match status" value="1"/>
</dbReference>
<dbReference type="GO" id="GO:0140664">
    <property type="term" value="F:ATP-dependent DNA damage sensor activity"/>
    <property type="evidence" value="ECO:0007669"/>
    <property type="project" value="InterPro"/>
</dbReference>
<dbReference type="InterPro" id="IPR007861">
    <property type="entry name" value="DNA_mismatch_repair_MutS_clamp"/>
</dbReference>
<dbReference type="InterPro" id="IPR007860">
    <property type="entry name" value="DNA_mmatch_repair_MutS_con_dom"/>
</dbReference>
<dbReference type="InterPro" id="IPR045076">
    <property type="entry name" value="MutS"/>
</dbReference>
<protein>
    <recommendedName>
        <fullName evidence="2 9">DNA mismatch repair protein MutS</fullName>
    </recommendedName>
</protein>
<evidence type="ECO:0000256" key="9">
    <source>
        <dbReference type="HAMAP-Rule" id="MF_00096"/>
    </source>
</evidence>
<reference evidence="12 13" key="1">
    <citation type="submission" date="2020-02" db="EMBL/GenBank/DDBJ databases">
        <authorList>
            <person name="Chen W.-M."/>
        </authorList>
    </citation>
    <scope>NUCLEOTIDE SEQUENCE [LARGE SCALE GENOMIC DNA]</scope>
    <source>
        <strain evidence="12 13">KMS-5</strain>
    </source>
</reference>